<gene>
    <name evidence="1" type="ORF">F2Y10_02895</name>
</gene>
<dbReference type="RefSeq" id="WP_018696403.1">
    <property type="nucleotide sequence ID" value="NZ_AP025562.1"/>
</dbReference>
<comment type="caution">
    <text evidence="1">The sequence shown here is derived from an EMBL/GenBank/DDBJ whole genome shotgun (WGS) entry which is preliminary data.</text>
</comment>
<sequence>METPSLGAGFSYSIQGAWSYLLQIGLDLRLFYWCGSTPITRKDQANMDYSRCKQILHDFYSENGIIDHFERDNLYLEKAFHEINEMWFRNLECIKEVKYLMIAEAPLWGKDKSYIYNPETKNTQFFQKKDLERVIGLNVYNKLDFLNYCNKMGLLIIDISPFAFNTEDTIINYRNKTSNNPYGLTKYQYRGLIEQTLTTFFDIKIQAISLKKSRNIKIFYRYRRVMIQFNDLIYNSFVKYDFAINENELSDISKRGGGIDGFKFRQIIF</sequence>
<dbReference type="AlphaFoldDB" id="A0A5B3H3L7"/>
<evidence type="ECO:0000313" key="1">
    <source>
        <dbReference type="EMBL" id="KAA2380407.1"/>
    </source>
</evidence>
<dbReference type="Proteomes" id="UP000322940">
    <property type="component" value="Unassembled WGS sequence"/>
</dbReference>
<evidence type="ECO:0000313" key="2">
    <source>
        <dbReference type="Proteomes" id="UP000322940"/>
    </source>
</evidence>
<organism evidence="1 2">
    <name type="scientific">Alistipes onderdonkii</name>
    <dbReference type="NCBI Taxonomy" id="328813"/>
    <lineage>
        <taxon>Bacteria</taxon>
        <taxon>Pseudomonadati</taxon>
        <taxon>Bacteroidota</taxon>
        <taxon>Bacteroidia</taxon>
        <taxon>Bacteroidales</taxon>
        <taxon>Rikenellaceae</taxon>
        <taxon>Alistipes</taxon>
    </lineage>
</organism>
<accession>A0A5B3H3L7</accession>
<reference evidence="1 2" key="1">
    <citation type="journal article" date="2019" name="Nat. Med.">
        <title>A library of human gut bacterial isolates paired with longitudinal multiomics data enables mechanistic microbiome research.</title>
        <authorList>
            <person name="Poyet M."/>
            <person name="Groussin M."/>
            <person name="Gibbons S.M."/>
            <person name="Avila-Pacheco J."/>
            <person name="Jiang X."/>
            <person name="Kearney S.M."/>
            <person name="Perrotta A.R."/>
            <person name="Berdy B."/>
            <person name="Zhao S."/>
            <person name="Lieberman T.D."/>
            <person name="Swanson P.K."/>
            <person name="Smith M."/>
            <person name="Roesemann S."/>
            <person name="Alexander J.E."/>
            <person name="Rich S.A."/>
            <person name="Livny J."/>
            <person name="Vlamakis H."/>
            <person name="Clish C."/>
            <person name="Bullock K."/>
            <person name="Deik A."/>
            <person name="Scott J."/>
            <person name="Pierce K.A."/>
            <person name="Xavier R.J."/>
            <person name="Alm E.J."/>
        </authorList>
    </citation>
    <scope>NUCLEOTIDE SEQUENCE [LARGE SCALE GENOMIC DNA]</scope>
    <source>
        <strain evidence="1 2">BIOML-A266</strain>
    </source>
</reference>
<protein>
    <submittedName>
        <fullName evidence="1">Uncharacterized protein</fullName>
    </submittedName>
</protein>
<name>A0A5B3H3L7_9BACT</name>
<proteinExistence type="predicted"/>
<dbReference type="EMBL" id="VVXH01000002">
    <property type="protein sequence ID" value="KAA2380407.1"/>
    <property type="molecule type" value="Genomic_DNA"/>
</dbReference>